<dbReference type="PANTHER" id="PTHR30632">
    <property type="entry name" value="MOLYBDATE-BINDING PERIPLASMIC PROTEIN"/>
    <property type="match status" value="1"/>
</dbReference>
<gene>
    <name evidence="2" type="primary">wtpA</name>
    <name evidence="2" type="ORF">G4V39_04805</name>
</gene>
<dbReference type="CDD" id="cd13540">
    <property type="entry name" value="PBP2_ModA_WtpA"/>
    <property type="match status" value="1"/>
</dbReference>
<dbReference type="KEGG" id="tav:G4V39_04805"/>
<name>A0A6G7PW41_9BACT</name>
<dbReference type="Pfam" id="PF13531">
    <property type="entry name" value="SBP_bac_11"/>
    <property type="match status" value="1"/>
</dbReference>
<dbReference type="Proteomes" id="UP000502179">
    <property type="component" value="Chromosome"/>
</dbReference>
<dbReference type="EMBL" id="CP048877">
    <property type="protein sequence ID" value="QIJ71633.1"/>
    <property type="molecule type" value="Genomic_DNA"/>
</dbReference>
<proteinExistence type="inferred from homology"/>
<dbReference type="GO" id="GO:0030973">
    <property type="term" value="F:molybdate ion binding"/>
    <property type="evidence" value="ECO:0007669"/>
    <property type="project" value="TreeGrafter"/>
</dbReference>
<dbReference type="AlphaFoldDB" id="A0A6G7PW41"/>
<dbReference type="GO" id="GO:0015689">
    <property type="term" value="P:molybdate ion transport"/>
    <property type="evidence" value="ECO:0007669"/>
    <property type="project" value="TreeGrafter"/>
</dbReference>
<protein>
    <submittedName>
        <fullName evidence="2">Tungstate ABC transporter substrate-binding protein WtpA</fullName>
    </submittedName>
</protein>
<dbReference type="NCBIfam" id="TIGR03730">
    <property type="entry name" value="tungstate_WtpA"/>
    <property type="match status" value="1"/>
</dbReference>
<evidence type="ECO:0000256" key="1">
    <source>
        <dbReference type="ARBA" id="ARBA00009438"/>
    </source>
</evidence>
<dbReference type="GO" id="GO:1901359">
    <property type="term" value="F:tungstate binding"/>
    <property type="evidence" value="ECO:0007669"/>
    <property type="project" value="InterPro"/>
</dbReference>
<evidence type="ECO:0000313" key="3">
    <source>
        <dbReference type="Proteomes" id="UP000502179"/>
    </source>
</evidence>
<sequence>MKLVAFLLGLIILLSSPVEGREKLIIFHAGSLSGPLAAVEKAFEKSHPQIDVLREASGSLLAIRKVTDLGKRADLIFSADYRLLPRFLFPHLAERVYVFAENSLVLCYRRGASPPSPRNWARRLLSPGGRWAFSDPNLDPCGYRSLMALALWALENGELPVLREYLSRELGVTVEEKESGVLLKLPSRLRARGPKVKIRPKSVELLALLEAGVVDFAFEYRSVALAHQSLFIELPPSQNLGEVSLTERYQKVSVKLKNGEVVAGGPIAYGLAPLKRAPHPEAARLFMEFLFSSEGERILREYHLRPLSPPKLIRP</sequence>
<dbReference type="Gene3D" id="3.40.190.10">
    <property type="entry name" value="Periplasmic binding protein-like II"/>
    <property type="match status" value="2"/>
</dbReference>
<evidence type="ECO:0000313" key="2">
    <source>
        <dbReference type="EMBL" id="QIJ71633.1"/>
    </source>
</evidence>
<reference evidence="2 3" key="1">
    <citation type="submission" date="2020-02" db="EMBL/GenBank/DDBJ databases">
        <title>Genome analysis of Thermosulfuriphilus ammonigenes ST65T, an anaerobic thermophilic chemolithoautotrophic bacterium isolated from a deep-sea hydrothermal vent.</title>
        <authorList>
            <person name="Slobodkina G."/>
            <person name="Allioux M."/>
            <person name="Merkel A."/>
            <person name="Alain K."/>
            <person name="Jebbar M."/>
            <person name="Slobodkin A."/>
        </authorList>
    </citation>
    <scope>NUCLEOTIDE SEQUENCE [LARGE SCALE GENOMIC DNA]</scope>
    <source>
        <strain evidence="2 3">ST65</strain>
    </source>
</reference>
<organism evidence="2 3">
    <name type="scientific">Thermosulfuriphilus ammonigenes</name>
    <dbReference type="NCBI Taxonomy" id="1936021"/>
    <lineage>
        <taxon>Bacteria</taxon>
        <taxon>Pseudomonadati</taxon>
        <taxon>Thermodesulfobacteriota</taxon>
        <taxon>Thermodesulfobacteria</taxon>
        <taxon>Thermodesulfobacteriales</taxon>
        <taxon>Thermodesulfobacteriaceae</taxon>
        <taxon>Thermosulfuriphilus</taxon>
    </lineage>
</organism>
<dbReference type="PANTHER" id="PTHR30632:SF16">
    <property type="entry name" value="MOLYBDATE_TUNGSTATE-BINDING PROTEIN WTPA"/>
    <property type="match status" value="1"/>
</dbReference>
<dbReference type="InterPro" id="IPR050682">
    <property type="entry name" value="ModA/WtpA"/>
</dbReference>
<accession>A0A6G7PW41</accession>
<dbReference type="RefSeq" id="WP_166031851.1">
    <property type="nucleotide sequence ID" value="NZ_CP048877.1"/>
</dbReference>
<keyword evidence="3" id="KW-1185">Reference proteome</keyword>
<dbReference type="InterPro" id="IPR022498">
    <property type="entry name" value="ABC_trnspt_W-bd_WtpA"/>
</dbReference>
<dbReference type="SUPFAM" id="SSF53850">
    <property type="entry name" value="Periplasmic binding protein-like II"/>
    <property type="match status" value="1"/>
</dbReference>
<comment type="similarity">
    <text evidence="1">Belongs to the bacterial solute-binding protein 1 family. WtpA subfamily.</text>
</comment>